<feature type="compositionally biased region" description="Basic residues" evidence="1">
    <location>
        <begin position="108"/>
        <end position="117"/>
    </location>
</feature>
<feature type="region of interest" description="Disordered" evidence="1">
    <location>
        <begin position="88"/>
        <end position="134"/>
    </location>
</feature>
<dbReference type="RefSeq" id="WP_345674518.1">
    <property type="nucleotide sequence ID" value="NZ_BAABHS010000004.1"/>
</dbReference>
<accession>A0ABP9GVB5</accession>
<keyword evidence="4" id="KW-1185">Reference proteome</keyword>
<feature type="compositionally biased region" description="Basic and acidic residues" evidence="1">
    <location>
        <begin position="119"/>
        <end position="134"/>
    </location>
</feature>
<evidence type="ECO:0000313" key="3">
    <source>
        <dbReference type="EMBL" id="GAA4954451.1"/>
    </source>
</evidence>
<feature type="transmembrane region" description="Helical" evidence="2">
    <location>
        <begin position="42"/>
        <end position="58"/>
    </location>
</feature>
<reference evidence="4" key="1">
    <citation type="journal article" date="2019" name="Int. J. Syst. Evol. Microbiol.">
        <title>The Global Catalogue of Microorganisms (GCM) 10K type strain sequencing project: providing services to taxonomists for standard genome sequencing and annotation.</title>
        <authorList>
            <consortium name="The Broad Institute Genomics Platform"/>
            <consortium name="The Broad Institute Genome Sequencing Center for Infectious Disease"/>
            <person name="Wu L."/>
            <person name="Ma J."/>
        </authorList>
    </citation>
    <scope>NUCLEOTIDE SEQUENCE [LARGE SCALE GENOMIC DNA]</scope>
    <source>
        <strain evidence="4">JCM 17986</strain>
    </source>
</reference>
<keyword evidence="2" id="KW-0812">Transmembrane</keyword>
<dbReference type="Pfam" id="PF11239">
    <property type="entry name" value="DUF3040"/>
    <property type="match status" value="1"/>
</dbReference>
<organism evidence="3 4">
    <name type="scientific">Yinghuangia aomiensis</name>
    <dbReference type="NCBI Taxonomy" id="676205"/>
    <lineage>
        <taxon>Bacteria</taxon>
        <taxon>Bacillati</taxon>
        <taxon>Actinomycetota</taxon>
        <taxon>Actinomycetes</taxon>
        <taxon>Kitasatosporales</taxon>
        <taxon>Streptomycetaceae</taxon>
        <taxon>Yinghuangia</taxon>
    </lineage>
</organism>
<keyword evidence="2" id="KW-1133">Transmembrane helix</keyword>
<keyword evidence="2" id="KW-0472">Membrane</keyword>
<feature type="transmembrane region" description="Helical" evidence="2">
    <location>
        <begin position="64"/>
        <end position="86"/>
    </location>
</feature>
<evidence type="ECO:0000256" key="2">
    <source>
        <dbReference type="SAM" id="Phobius"/>
    </source>
</evidence>
<protein>
    <recommendedName>
        <fullName evidence="5">DUF3040 domain-containing protein</fullName>
    </recommendedName>
</protein>
<feature type="compositionally biased region" description="Gly residues" evidence="1">
    <location>
        <begin position="96"/>
        <end position="107"/>
    </location>
</feature>
<dbReference type="EMBL" id="BAABHS010000004">
    <property type="protein sequence ID" value="GAA4954451.1"/>
    <property type="molecule type" value="Genomic_DNA"/>
</dbReference>
<evidence type="ECO:0000313" key="4">
    <source>
        <dbReference type="Proteomes" id="UP001500466"/>
    </source>
</evidence>
<proteinExistence type="predicted"/>
<dbReference type="Proteomes" id="UP001500466">
    <property type="component" value="Unassembled WGS sequence"/>
</dbReference>
<comment type="caution">
    <text evidence="3">The sequence shown here is derived from an EMBL/GenBank/DDBJ whole genome shotgun (WGS) entry which is preliminary data.</text>
</comment>
<dbReference type="InterPro" id="IPR021401">
    <property type="entry name" value="DUF3040"/>
</dbReference>
<evidence type="ECO:0000256" key="1">
    <source>
        <dbReference type="SAM" id="MobiDB-lite"/>
    </source>
</evidence>
<evidence type="ECO:0008006" key="5">
    <source>
        <dbReference type="Google" id="ProtNLM"/>
    </source>
</evidence>
<gene>
    <name evidence="3" type="ORF">GCM10023205_15170</name>
</gene>
<name>A0ABP9GVB5_9ACTN</name>
<sequence>MPLSEHEQRLLEQMERALYAEDPKFATALEGAGMRTHTRRRTGWAIAGFVVGVVLLMTGVMTQIIVVSVVGFLLMLAGAVMAVTGWRRSPGNDRAAGGGTGTAGGGRAQRRPRRARMMSRIEDRWRRRRDEQQG</sequence>